<evidence type="ECO:0000259" key="11">
    <source>
        <dbReference type="PROSITE" id="PS50928"/>
    </source>
</evidence>
<evidence type="ECO:0000256" key="3">
    <source>
        <dbReference type="ARBA" id="ARBA00016864"/>
    </source>
</evidence>
<feature type="transmembrane region" description="Helical" evidence="10">
    <location>
        <begin position="260"/>
        <end position="279"/>
    </location>
</feature>
<keyword evidence="4" id="KW-0813">Transport</keyword>
<dbReference type="PANTHER" id="PTHR42922">
    <property type="entry name" value="PHOSPHATE TRANSPORT SYSTEM PERMEASE PROTEIN PSTA"/>
    <property type="match status" value="1"/>
</dbReference>
<dbReference type="NCBIfam" id="TIGR00974">
    <property type="entry name" value="3a0107s02c"/>
    <property type="match status" value="1"/>
</dbReference>
<evidence type="ECO:0000256" key="8">
    <source>
        <dbReference type="ARBA" id="ARBA00022989"/>
    </source>
</evidence>
<dbReference type="SUPFAM" id="SSF161098">
    <property type="entry name" value="MetI-like"/>
    <property type="match status" value="1"/>
</dbReference>
<comment type="caution">
    <text evidence="12">The sequence shown here is derived from an EMBL/GenBank/DDBJ whole genome shotgun (WGS) entry which is preliminary data.</text>
</comment>
<keyword evidence="6" id="KW-0592">Phosphate transport</keyword>
<dbReference type="PROSITE" id="PS50928">
    <property type="entry name" value="ABC_TM1"/>
    <property type="match status" value="1"/>
</dbReference>
<dbReference type="GO" id="GO:0005315">
    <property type="term" value="F:phosphate transmembrane transporter activity"/>
    <property type="evidence" value="ECO:0007669"/>
    <property type="project" value="InterPro"/>
</dbReference>
<name>A0A6L5XE40_9BACT</name>
<dbReference type="InterPro" id="IPR051408">
    <property type="entry name" value="Phosphate_transprt_permease"/>
</dbReference>
<dbReference type="GO" id="GO:0005886">
    <property type="term" value="C:plasma membrane"/>
    <property type="evidence" value="ECO:0007669"/>
    <property type="project" value="UniProtKB-SubCell"/>
</dbReference>
<dbReference type="Proteomes" id="UP000483362">
    <property type="component" value="Unassembled WGS sequence"/>
</dbReference>
<evidence type="ECO:0000313" key="12">
    <source>
        <dbReference type="EMBL" id="MSS18027.1"/>
    </source>
</evidence>
<evidence type="ECO:0000313" key="13">
    <source>
        <dbReference type="Proteomes" id="UP000483362"/>
    </source>
</evidence>
<protein>
    <recommendedName>
        <fullName evidence="3 10">Phosphate transport system permease protein PstA</fullName>
    </recommendedName>
</protein>
<keyword evidence="8 10" id="KW-1133">Transmembrane helix</keyword>
<evidence type="ECO:0000256" key="7">
    <source>
        <dbReference type="ARBA" id="ARBA00022692"/>
    </source>
</evidence>
<dbReference type="RefSeq" id="WP_154328785.1">
    <property type="nucleotide sequence ID" value="NZ_CP045696.1"/>
</dbReference>
<comment type="similarity">
    <text evidence="2 10">Belongs to the binding-protein-dependent transport system permease family. CysTW subfamily.</text>
</comment>
<accession>A0A6L5XE40</accession>
<evidence type="ECO:0000256" key="4">
    <source>
        <dbReference type="ARBA" id="ARBA00022448"/>
    </source>
</evidence>
<keyword evidence="13" id="KW-1185">Reference proteome</keyword>
<dbReference type="EMBL" id="VULT01000015">
    <property type="protein sequence ID" value="MSS18027.1"/>
    <property type="molecule type" value="Genomic_DNA"/>
</dbReference>
<evidence type="ECO:0000256" key="1">
    <source>
        <dbReference type="ARBA" id="ARBA00004651"/>
    </source>
</evidence>
<reference evidence="12 13" key="1">
    <citation type="submission" date="2019-08" db="EMBL/GenBank/DDBJ databases">
        <title>In-depth cultivation of the pig gut microbiome towards novel bacterial diversity and tailored functional studies.</title>
        <authorList>
            <person name="Wylensek D."/>
            <person name="Hitch T.C.A."/>
            <person name="Clavel T."/>
        </authorList>
    </citation>
    <scope>NUCLEOTIDE SEQUENCE [LARGE SCALE GENOMIC DNA]</scope>
    <source>
        <strain evidence="12 13">Oil-RF-744-WCA-WT-10</strain>
    </source>
</reference>
<gene>
    <name evidence="12" type="primary">pstA</name>
    <name evidence="12" type="ORF">FYJ29_09705</name>
</gene>
<dbReference type="AlphaFoldDB" id="A0A6L5XE40"/>
<dbReference type="Gene3D" id="1.10.3720.10">
    <property type="entry name" value="MetI-like"/>
    <property type="match status" value="1"/>
</dbReference>
<keyword evidence="5 10" id="KW-1003">Cell membrane</keyword>
<evidence type="ECO:0000256" key="10">
    <source>
        <dbReference type="RuleBase" id="RU363043"/>
    </source>
</evidence>
<evidence type="ECO:0000256" key="5">
    <source>
        <dbReference type="ARBA" id="ARBA00022475"/>
    </source>
</evidence>
<evidence type="ECO:0000256" key="2">
    <source>
        <dbReference type="ARBA" id="ARBA00007069"/>
    </source>
</evidence>
<comment type="subcellular location">
    <subcellularLocation>
        <location evidence="1 10">Cell membrane</location>
        <topology evidence="1 10">Multi-pass membrane protein</topology>
    </subcellularLocation>
</comment>
<dbReference type="InterPro" id="IPR005672">
    <property type="entry name" value="Phosphate_PstA"/>
</dbReference>
<feature type="transmembrane region" description="Helical" evidence="10">
    <location>
        <begin position="117"/>
        <end position="140"/>
    </location>
</feature>
<evidence type="ECO:0000256" key="6">
    <source>
        <dbReference type="ARBA" id="ARBA00022592"/>
    </source>
</evidence>
<dbReference type="InterPro" id="IPR000515">
    <property type="entry name" value="MetI-like"/>
</dbReference>
<feature type="transmembrane region" description="Helical" evidence="10">
    <location>
        <begin position="80"/>
        <end position="105"/>
    </location>
</feature>
<dbReference type="CDD" id="cd06261">
    <property type="entry name" value="TM_PBP2"/>
    <property type="match status" value="1"/>
</dbReference>
<sequence>MKFEKNLKIRVAQSRLVFVTVCVLSAVTAIPLVAILGEVLLKGWHQLDWTFLTQSTPDPVKAMMAADAGQPVPGGIANGIVGTCLMLLMASALSIPVGIMCGICLSEYRKSKLAVVVSYLTDLLQGTPSIIIGIITYIWVVVPMKGYSAFAGSVSLFIMMLPLVIRSTEETMNVLPPALKEAGLALGGSYWRVMLQVMLPASLGSIFTGILLAISRVAGETAPLMFTALGGAAVSWNMSKPMAAVPLLIWNFFNDPNLQSLIWGASLFLLLFVLCLNLISKRIAKKWKIY</sequence>
<feature type="transmembrane region" description="Helical" evidence="10">
    <location>
        <begin position="146"/>
        <end position="165"/>
    </location>
</feature>
<dbReference type="PANTHER" id="PTHR42922:SF1">
    <property type="entry name" value="PHOSPHATE TRANSPORT SYSTEM PERMEASE PROTEIN PSTA"/>
    <property type="match status" value="1"/>
</dbReference>
<proteinExistence type="inferred from homology"/>
<evidence type="ECO:0000256" key="9">
    <source>
        <dbReference type="ARBA" id="ARBA00023136"/>
    </source>
</evidence>
<feature type="transmembrane region" description="Helical" evidence="10">
    <location>
        <begin position="197"/>
        <end position="218"/>
    </location>
</feature>
<keyword evidence="7 10" id="KW-0812">Transmembrane</keyword>
<dbReference type="Pfam" id="PF00528">
    <property type="entry name" value="BPD_transp_1"/>
    <property type="match status" value="1"/>
</dbReference>
<dbReference type="GO" id="GO:0035435">
    <property type="term" value="P:phosphate ion transmembrane transport"/>
    <property type="evidence" value="ECO:0007669"/>
    <property type="project" value="InterPro"/>
</dbReference>
<feature type="domain" description="ABC transmembrane type-1" evidence="11">
    <location>
        <begin position="80"/>
        <end position="280"/>
    </location>
</feature>
<dbReference type="InterPro" id="IPR035906">
    <property type="entry name" value="MetI-like_sf"/>
</dbReference>
<keyword evidence="9 10" id="KW-0472">Membrane</keyword>
<organism evidence="12 13">
    <name type="scientific">Sodaliphilus pleomorphus</name>
    <dbReference type="NCBI Taxonomy" id="2606626"/>
    <lineage>
        <taxon>Bacteria</taxon>
        <taxon>Pseudomonadati</taxon>
        <taxon>Bacteroidota</taxon>
        <taxon>Bacteroidia</taxon>
        <taxon>Bacteroidales</taxon>
        <taxon>Muribaculaceae</taxon>
        <taxon>Sodaliphilus</taxon>
    </lineage>
</organism>
<feature type="transmembrane region" description="Helical" evidence="10">
    <location>
        <begin position="16"/>
        <end position="37"/>
    </location>
</feature>